<dbReference type="Pfam" id="PF06839">
    <property type="entry name" value="Zn_ribbon_GRF"/>
    <property type="match status" value="1"/>
</dbReference>
<proteinExistence type="predicted"/>
<gene>
    <name evidence="1" type="ORF">PACLA_8A023829</name>
</gene>
<comment type="caution">
    <text evidence="1">The sequence shown here is derived from an EMBL/GenBank/DDBJ whole genome shotgun (WGS) entry which is preliminary data.</text>
</comment>
<dbReference type="Proteomes" id="UP001152795">
    <property type="component" value="Unassembled WGS sequence"/>
</dbReference>
<dbReference type="GO" id="GO:0008270">
    <property type="term" value="F:zinc ion binding"/>
    <property type="evidence" value="ECO:0007669"/>
    <property type="project" value="InterPro"/>
</dbReference>
<evidence type="ECO:0000313" key="2">
    <source>
        <dbReference type="Proteomes" id="UP001152795"/>
    </source>
</evidence>
<sequence length="187" mass="21767">MRCLHGEPAAHSTTQNGSFWFCNQNPSCNFFCCEDEGYLYEKAITAWRATKQPHPRCGEHSKLAKMRVVRNLMKASYGRPFFVCSNKLKPCSFWVWGDVRPLVKPECHHGLPCMVRKVKKEGLNKDREFFCCSNDKESSCKYFDWVPEEPYQDVSFVEPLSSKPPEKHEEHYLANKFINDFANSLNI</sequence>
<dbReference type="OrthoDB" id="545910at2759"/>
<keyword evidence="2" id="KW-1185">Reference proteome</keyword>
<dbReference type="GO" id="GO:0004519">
    <property type="term" value="F:endonuclease activity"/>
    <property type="evidence" value="ECO:0007669"/>
    <property type="project" value="UniProtKB-KW"/>
</dbReference>
<keyword evidence="1" id="KW-0378">Hydrolase</keyword>
<reference evidence="1" key="1">
    <citation type="submission" date="2020-04" db="EMBL/GenBank/DDBJ databases">
        <authorList>
            <person name="Alioto T."/>
            <person name="Alioto T."/>
            <person name="Gomez Garrido J."/>
        </authorList>
    </citation>
    <scope>NUCLEOTIDE SEQUENCE</scope>
    <source>
        <strain evidence="1">A484AB</strain>
    </source>
</reference>
<keyword evidence="1" id="KW-0540">Nuclease</keyword>
<keyword evidence="1" id="KW-0255">Endonuclease</keyword>
<dbReference type="EMBL" id="CACRXK020004553">
    <property type="protein sequence ID" value="CAB4003158.1"/>
    <property type="molecule type" value="Genomic_DNA"/>
</dbReference>
<dbReference type="PROSITE" id="PS51999">
    <property type="entry name" value="ZF_GRF"/>
    <property type="match status" value="1"/>
</dbReference>
<dbReference type="AlphaFoldDB" id="A0A6S7IJV8"/>
<accession>A0A6S7IJV8</accession>
<evidence type="ECO:0000313" key="1">
    <source>
        <dbReference type="EMBL" id="CAB4003158.1"/>
    </source>
</evidence>
<protein>
    <submittedName>
        <fullName evidence="1">Endonuclease 8-like 3, partial</fullName>
    </submittedName>
</protein>
<dbReference type="InterPro" id="IPR010666">
    <property type="entry name" value="Znf_GRF"/>
</dbReference>
<organism evidence="1 2">
    <name type="scientific">Paramuricea clavata</name>
    <name type="common">Red gorgonian</name>
    <name type="synonym">Violescent sea-whip</name>
    <dbReference type="NCBI Taxonomy" id="317549"/>
    <lineage>
        <taxon>Eukaryota</taxon>
        <taxon>Metazoa</taxon>
        <taxon>Cnidaria</taxon>
        <taxon>Anthozoa</taxon>
        <taxon>Octocorallia</taxon>
        <taxon>Malacalcyonacea</taxon>
        <taxon>Plexauridae</taxon>
        <taxon>Paramuricea</taxon>
    </lineage>
</organism>
<name>A0A6S7IJV8_PARCT</name>